<evidence type="ECO:0000313" key="1">
    <source>
        <dbReference type="EMBL" id="BAB00649.1"/>
    </source>
</evidence>
<organism evidence="1">
    <name type="scientific">Oryza sativa subsp. japonica</name>
    <name type="common">Rice</name>
    <dbReference type="NCBI Taxonomy" id="39947"/>
    <lineage>
        <taxon>Eukaryota</taxon>
        <taxon>Viridiplantae</taxon>
        <taxon>Streptophyta</taxon>
        <taxon>Embryophyta</taxon>
        <taxon>Tracheophyta</taxon>
        <taxon>Spermatophyta</taxon>
        <taxon>Magnoliopsida</taxon>
        <taxon>Liliopsida</taxon>
        <taxon>Poales</taxon>
        <taxon>Poaceae</taxon>
        <taxon>BOP clade</taxon>
        <taxon>Oryzoideae</taxon>
        <taxon>Oryzeae</taxon>
        <taxon>Oryzinae</taxon>
        <taxon>Oryza</taxon>
        <taxon>Oryza sativa</taxon>
    </lineage>
</organism>
<sequence length="214" mass="22860">MAKLQVTYTVYPSSGKPARVGRIIAASASGEHGGGLKVRLTTVLSIASRRRRGRVVDALERIRRGERRRGDRKHQDHELEDFKKRSTKVDGGLRVVPGGLGDGGAVCGGGGGARRPRALGQPVEGVAEAYPRRPRHLQDTGAAIFVRRGENLRCPQFAGGEDADHTCTITSSSSSSTASSNPGGELPGSPLSVALAPACNMISWRVLRNRRTFR</sequence>
<name>Q9LG66_ORYSJ</name>
<accession>Q9LG66</accession>
<evidence type="ECO:0000313" key="2">
    <source>
        <dbReference type="EMBL" id="BAB17745.1"/>
    </source>
</evidence>
<proteinExistence type="predicted"/>
<reference evidence="2" key="2">
    <citation type="submission" date="2000-09" db="EMBL/GenBank/DDBJ databases">
        <title>Oryza sativa nipponbare(GA3) genomic DNA, chromosome 1, BAC clone:OSJNBa0036E02.</title>
        <authorList>
            <person name="Sasaki T."/>
            <person name="Matsumoto T."/>
            <person name="Yamamoto K."/>
        </authorList>
    </citation>
    <scope>NUCLEOTIDE SEQUENCE</scope>
</reference>
<gene>
    <name evidence="2" type="primary">OSJNBa0036E02.19</name>
</gene>
<protein>
    <submittedName>
        <fullName evidence="2">OSJNBa0036E02.19 protein</fullName>
    </submittedName>
</protein>
<dbReference type="EMBL" id="AP002862">
    <property type="protein sequence ID" value="BAB17745.1"/>
    <property type="molecule type" value="Genomic_DNA"/>
</dbReference>
<dbReference type="AlphaFoldDB" id="Q9LG66"/>
<dbReference type="EMBL" id="AP002804">
    <property type="protein sequence ID" value="BAB00649.1"/>
    <property type="molecule type" value="Genomic_DNA"/>
</dbReference>
<reference evidence="1" key="1">
    <citation type="submission" date="2000-07" db="EMBL/GenBank/DDBJ databases">
        <title>Oryza sativa nipponbare(GA3) genomic DNA, chromosome 1, PAC clone:P0021A04.</title>
        <authorList>
            <person name="Sasaki T."/>
            <person name="Matsumoto T."/>
            <person name="Yamamoto K."/>
        </authorList>
    </citation>
    <scope>NUCLEOTIDE SEQUENCE</scope>
</reference>